<dbReference type="RefSeq" id="WP_378250384.1">
    <property type="nucleotide sequence ID" value="NZ_JBHSKF010000017.1"/>
</dbReference>
<name>A0ABW0ETQ6_9PSEU</name>
<feature type="transmembrane region" description="Helical" evidence="1">
    <location>
        <begin position="6"/>
        <end position="26"/>
    </location>
</feature>
<evidence type="ECO:0000256" key="1">
    <source>
        <dbReference type="SAM" id="Phobius"/>
    </source>
</evidence>
<feature type="transmembrane region" description="Helical" evidence="1">
    <location>
        <begin position="155"/>
        <end position="174"/>
    </location>
</feature>
<accession>A0ABW0ETQ6</accession>
<feature type="transmembrane region" description="Helical" evidence="1">
    <location>
        <begin position="100"/>
        <end position="119"/>
    </location>
</feature>
<feature type="transmembrane region" description="Helical" evidence="1">
    <location>
        <begin position="38"/>
        <end position="61"/>
    </location>
</feature>
<keyword evidence="3" id="KW-1185">Reference proteome</keyword>
<organism evidence="2 3">
    <name type="scientific">Actinokineospora guangxiensis</name>
    <dbReference type="NCBI Taxonomy" id="1490288"/>
    <lineage>
        <taxon>Bacteria</taxon>
        <taxon>Bacillati</taxon>
        <taxon>Actinomycetota</taxon>
        <taxon>Actinomycetes</taxon>
        <taxon>Pseudonocardiales</taxon>
        <taxon>Pseudonocardiaceae</taxon>
        <taxon>Actinokineospora</taxon>
    </lineage>
</organism>
<feature type="transmembrane region" description="Helical" evidence="1">
    <location>
        <begin position="73"/>
        <end position="93"/>
    </location>
</feature>
<dbReference type="EMBL" id="JBHSKF010000017">
    <property type="protein sequence ID" value="MFC5290492.1"/>
    <property type="molecule type" value="Genomic_DNA"/>
</dbReference>
<evidence type="ECO:0000313" key="3">
    <source>
        <dbReference type="Proteomes" id="UP001596157"/>
    </source>
</evidence>
<protein>
    <submittedName>
        <fullName evidence="2">Uncharacterized protein</fullName>
    </submittedName>
</protein>
<sequence>MTAALLRDALFSAAWFGLMTCVWLGWAQEGPPEKARPWLGAGSVVGILVAIGGGIQVARFWDTPTALDGQYHWFGVIVAAEVVAAGLGCLVLAKRGLQRYFASWVAIVVALHFVPLGLMLDDWSMIVLGVVQCALVVAVTAWVRRRPLTPSFPIGVAMGSTLLVYAVATAIRVAPEVF</sequence>
<keyword evidence="1" id="KW-0812">Transmembrane</keyword>
<gene>
    <name evidence="2" type="ORF">ACFPM7_25855</name>
</gene>
<comment type="caution">
    <text evidence="2">The sequence shown here is derived from an EMBL/GenBank/DDBJ whole genome shotgun (WGS) entry which is preliminary data.</text>
</comment>
<proteinExistence type="predicted"/>
<feature type="transmembrane region" description="Helical" evidence="1">
    <location>
        <begin position="125"/>
        <end position="143"/>
    </location>
</feature>
<keyword evidence="1" id="KW-0472">Membrane</keyword>
<keyword evidence="1" id="KW-1133">Transmembrane helix</keyword>
<dbReference type="Proteomes" id="UP001596157">
    <property type="component" value="Unassembled WGS sequence"/>
</dbReference>
<evidence type="ECO:0000313" key="2">
    <source>
        <dbReference type="EMBL" id="MFC5290492.1"/>
    </source>
</evidence>
<reference evidence="3" key="1">
    <citation type="journal article" date="2019" name="Int. J. Syst. Evol. Microbiol.">
        <title>The Global Catalogue of Microorganisms (GCM) 10K type strain sequencing project: providing services to taxonomists for standard genome sequencing and annotation.</title>
        <authorList>
            <consortium name="The Broad Institute Genomics Platform"/>
            <consortium name="The Broad Institute Genome Sequencing Center for Infectious Disease"/>
            <person name="Wu L."/>
            <person name="Ma J."/>
        </authorList>
    </citation>
    <scope>NUCLEOTIDE SEQUENCE [LARGE SCALE GENOMIC DNA]</scope>
    <source>
        <strain evidence="3">CCUG 59778</strain>
    </source>
</reference>